<organism evidence="1 2">
    <name type="scientific">Geothrix rubra</name>
    <dbReference type="NCBI Taxonomy" id="2927977"/>
    <lineage>
        <taxon>Bacteria</taxon>
        <taxon>Pseudomonadati</taxon>
        <taxon>Acidobacteriota</taxon>
        <taxon>Holophagae</taxon>
        <taxon>Holophagales</taxon>
        <taxon>Holophagaceae</taxon>
        <taxon>Geothrix</taxon>
    </lineage>
</organism>
<keyword evidence="1" id="KW-0808">Transferase</keyword>
<evidence type="ECO:0000313" key="2">
    <source>
        <dbReference type="Proteomes" id="UP001165089"/>
    </source>
</evidence>
<protein>
    <submittedName>
        <fullName evidence="1">Methyltransferase, TIGR04325 family protein</fullName>
    </submittedName>
</protein>
<keyword evidence="1" id="KW-0489">Methyltransferase</keyword>
<dbReference type="RefSeq" id="WP_285726107.1">
    <property type="nucleotide sequence ID" value="NZ_BSDD01000004.1"/>
</dbReference>
<gene>
    <name evidence="1" type="ORF">GETHPA_21970</name>
</gene>
<reference evidence="1 2" key="1">
    <citation type="journal article" date="2023" name="Antonie Van Leeuwenhoek">
        <title>Mesoterricola silvestris gen. nov., sp. nov., Mesoterricola sediminis sp. nov., Geothrix oryzae sp. nov., Geothrix edaphica sp. nov., Geothrix rubra sp. nov., and Geothrix limicola sp. nov., six novel members of Acidobacteriota isolated from soils.</title>
        <authorList>
            <person name="Itoh H."/>
            <person name="Sugisawa Y."/>
            <person name="Mise K."/>
            <person name="Xu Z."/>
            <person name="Kuniyasu M."/>
            <person name="Ushijima N."/>
            <person name="Kawano K."/>
            <person name="Kobayashi E."/>
            <person name="Shiratori Y."/>
            <person name="Masuda Y."/>
            <person name="Senoo K."/>
        </authorList>
    </citation>
    <scope>NUCLEOTIDE SEQUENCE [LARGE SCALE GENOMIC DNA]</scope>
    <source>
        <strain evidence="1 2">Red803</strain>
    </source>
</reference>
<dbReference type="InterPro" id="IPR027612">
    <property type="entry name" value="Put_MTase_LIC12133"/>
</dbReference>
<dbReference type="EMBL" id="BSDD01000004">
    <property type="protein sequence ID" value="GLH70664.1"/>
    <property type="molecule type" value="Genomic_DNA"/>
</dbReference>
<sequence length="277" mass="31286">MRAWIKQYIPPVLLPSLRRIASEGVWFTGQYATWPEASARAEGYDSGSILERVSHATEKVAAGEAACERDSFLFPRMIFPFPILSVLLRAAIEGGGRLSVLDFGGSLGSTFRQCASFLEGVQVDWRVVEQSHFVERGKARFETEALRFYPSIDEAVAAGPVDVILLSSVLQYLERPMEILGNLEAVPSRFLLMDRTPFSDRKDDFLVVQHVSPRLYPASYPCWVFSRERMIGYFSRRWGRPEEFETEEGQVRGGRTPIVFRGCFIRRAMSKAGEDGV</sequence>
<evidence type="ECO:0000313" key="1">
    <source>
        <dbReference type="EMBL" id="GLH70664.1"/>
    </source>
</evidence>
<name>A0ABQ5Q9E3_9BACT</name>
<dbReference type="GO" id="GO:0032259">
    <property type="term" value="P:methylation"/>
    <property type="evidence" value="ECO:0007669"/>
    <property type="project" value="UniProtKB-KW"/>
</dbReference>
<dbReference type="SUPFAM" id="SSF53335">
    <property type="entry name" value="S-adenosyl-L-methionine-dependent methyltransferases"/>
    <property type="match status" value="1"/>
</dbReference>
<dbReference type="Gene3D" id="3.40.50.150">
    <property type="entry name" value="Vaccinia Virus protein VP39"/>
    <property type="match status" value="1"/>
</dbReference>
<dbReference type="Proteomes" id="UP001165089">
    <property type="component" value="Unassembled WGS sequence"/>
</dbReference>
<proteinExistence type="predicted"/>
<dbReference type="GO" id="GO:0008168">
    <property type="term" value="F:methyltransferase activity"/>
    <property type="evidence" value="ECO:0007669"/>
    <property type="project" value="UniProtKB-KW"/>
</dbReference>
<keyword evidence="2" id="KW-1185">Reference proteome</keyword>
<comment type="caution">
    <text evidence="1">The sequence shown here is derived from an EMBL/GenBank/DDBJ whole genome shotgun (WGS) entry which is preliminary data.</text>
</comment>
<accession>A0ABQ5Q9E3</accession>
<dbReference type="NCBIfam" id="TIGR04325">
    <property type="entry name" value="MTase_LIC12133"/>
    <property type="match status" value="1"/>
</dbReference>
<dbReference type="InterPro" id="IPR029063">
    <property type="entry name" value="SAM-dependent_MTases_sf"/>
</dbReference>